<proteinExistence type="predicted"/>
<dbReference type="EMBL" id="MZNU01000240">
    <property type="protein sequence ID" value="OWP02320.1"/>
    <property type="molecule type" value="Genomic_DNA"/>
</dbReference>
<dbReference type="AlphaFoldDB" id="A0A218Z402"/>
<organism evidence="2 3">
    <name type="scientific">Diplocarpon coronariae</name>
    <dbReference type="NCBI Taxonomy" id="2795749"/>
    <lineage>
        <taxon>Eukaryota</taxon>
        <taxon>Fungi</taxon>
        <taxon>Dikarya</taxon>
        <taxon>Ascomycota</taxon>
        <taxon>Pezizomycotina</taxon>
        <taxon>Leotiomycetes</taxon>
        <taxon>Helotiales</taxon>
        <taxon>Drepanopezizaceae</taxon>
        <taxon>Diplocarpon</taxon>
    </lineage>
</organism>
<sequence length="104" mass="11758">MKGLSKLRANRKYQQPFADSNQSFRARLRRVLKGPPKPTPKAQYQDEKKYQHVPTHAASSFTKSTTTPAMVAAYAGEPPMPKIRVVVTAAPVSRERTLPRRRLI</sequence>
<reference evidence="2 3" key="1">
    <citation type="submission" date="2017-04" db="EMBL/GenBank/DDBJ databases">
        <title>Draft genome sequence of Marssonina coronaria NL1: causal agent of apple blotch.</title>
        <authorList>
            <person name="Cheng Q."/>
        </authorList>
    </citation>
    <scope>NUCLEOTIDE SEQUENCE [LARGE SCALE GENOMIC DNA]</scope>
    <source>
        <strain evidence="2 3">NL1</strain>
    </source>
</reference>
<comment type="caution">
    <text evidence="2">The sequence shown here is derived from an EMBL/GenBank/DDBJ whole genome shotgun (WGS) entry which is preliminary data.</text>
</comment>
<gene>
    <name evidence="2" type="ORF">B2J93_1282</name>
</gene>
<evidence type="ECO:0000313" key="2">
    <source>
        <dbReference type="EMBL" id="OWP02320.1"/>
    </source>
</evidence>
<evidence type="ECO:0000256" key="1">
    <source>
        <dbReference type="SAM" id="MobiDB-lite"/>
    </source>
</evidence>
<name>A0A218Z402_9HELO</name>
<dbReference type="Proteomes" id="UP000242519">
    <property type="component" value="Unassembled WGS sequence"/>
</dbReference>
<protein>
    <submittedName>
        <fullName evidence="2">Ankyrin repeat domain</fullName>
    </submittedName>
</protein>
<dbReference type="OrthoDB" id="3474869at2759"/>
<accession>A0A218Z402</accession>
<evidence type="ECO:0000313" key="3">
    <source>
        <dbReference type="Proteomes" id="UP000242519"/>
    </source>
</evidence>
<dbReference type="InParanoid" id="A0A218Z402"/>
<feature type="region of interest" description="Disordered" evidence="1">
    <location>
        <begin position="1"/>
        <end position="62"/>
    </location>
</feature>
<keyword evidence="3" id="KW-1185">Reference proteome</keyword>